<keyword evidence="5" id="KW-1185">Reference proteome</keyword>
<dbReference type="FunFam" id="3.40.50.720:FF:000047">
    <property type="entry name" value="NADP-dependent L-serine/L-allo-threonine dehydrogenase"/>
    <property type="match status" value="1"/>
</dbReference>
<dbReference type="PANTHER" id="PTHR42901">
    <property type="entry name" value="ALCOHOL DEHYDROGENASE"/>
    <property type="match status" value="1"/>
</dbReference>
<reference evidence="4 5" key="1">
    <citation type="journal article" date="2013" name="ISME J.">
        <title>A metabolic model for members of the genus Tetrasphaera involved in enhanced biological phosphorus removal.</title>
        <authorList>
            <person name="Kristiansen R."/>
            <person name="Nguyen H.T.T."/>
            <person name="Saunders A.M."/>
            <person name="Nielsen J.L."/>
            <person name="Wimmer R."/>
            <person name="Le V.Q."/>
            <person name="McIlroy S.J."/>
            <person name="Petrovski S."/>
            <person name="Seviour R.J."/>
            <person name="Calteau A."/>
            <person name="Nielsen K.L."/>
            <person name="Nielsen P.H."/>
        </authorList>
    </citation>
    <scope>NUCLEOTIDE SEQUENCE [LARGE SCALE GENOMIC DNA]</scope>
    <source>
        <strain evidence="4 5">Ben110</strain>
    </source>
</reference>
<dbReference type="EMBL" id="CAJA01000110">
    <property type="protein sequence ID" value="CCH72795.1"/>
    <property type="molecule type" value="Genomic_DNA"/>
</dbReference>
<evidence type="ECO:0000256" key="1">
    <source>
        <dbReference type="ARBA" id="ARBA00006484"/>
    </source>
</evidence>
<dbReference type="Pfam" id="PF00106">
    <property type="entry name" value="adh_short"/>
    <property type="match status" value="1"/>
</dbReference>
<dbReference type="EC" id="1.-.-.-" evidence="4"/>
<dbReference type="InterPro" id="IPR036291">
    <property type="entry name" value="NAD(P)-bd_dom_sf"/>
</dbReference>
<proteinExistence type="inferred from homology"/>
<evidence type="ECO:0000313" key="5">
    <source>
        <dbReference type="Proteomes" id="UP000035763"/>
    </source>
</evidence>
<keyword evidence="2 4" id="KW-0560">Oxidoreductase</keyword>
<dbReference type="PRINTS" id="PR00081">
    <property type="entry name" value="GDHRDH"/>
</dbReference>
<sequence>MAVMAQSRPLALITGGGTGIGAATATRLAAAGFDVLLAGRRLEPLTSTAVRIGAAARHTVLDVTDPEAVGELIGGLDRLDVVVNNAGGALGLAPVAEADAEQWRTMFEVNVLGTLNVVRAALPLLLRSPRATIVDISSTAGEIVYEGGAGYAVAKHGTSVISETLRLELSGTHVRVVDIRPGMVATDEFALTRFGGDAAAAAKVYADVDRPLVADDVAACVEFAVQLPQHVNIDTLTIRPVAQAAQHKTYRGPIDWHES</sequence>
<accession>W6JW26</accession>
<dbReference type="GO" id="GO:0016616">
    <property type="term" value="F:oxidoreductase activity, acting on the CH-OH group of donors, NAD or NADP as acceptor"/>
    <property type="evidence" value="ECO:0007669"/>
    <property type="project" value="UniProtKB-ARBA"/>
</dbReference>
<dbReference type="PANTHER" id="PTHR42901:SF1">
    <property type="entry name" value="ALCOHOL DEHYDROGENASE"/>
    <property type="match status" value="1"/>
</dbReference>
<dbReference type="InterPro" id="IPR002347">
    <property type="entry name" value="SDR_fam"/>
</dbReference>
<dbReference type="STRING" id="1193182.BN11_1980006"/>
<evidence type="ECO:0000313" key="4">
    <source>
        <dbReference type="EMBL" id="CCH72795.1"/>
    </source>
</evidence>
<dbReference type="PROSITE" id="PS00061">
    <property type="entry name" value="ADH_SHORT"/>
    <property type="match status" value="1"/>
</dbReference>
<dbReference type="SUPFAM" id="SSF51735">
    <property type="entry name" value="NAD(P)-binding Rossmann-fold domains"/>
    <property type="match status" value="1"/>
</dbReference>
<dbReference type="PRINTS" id="PR00080">
    <property type="entry name" value="SDRFAMILY"/>
</dbReference>
<comment type="similarity">
    <text evidence="1 3">Belongs to the short-chain dehydrogenases/reductases (SDR) family.</text>
</comment>
<comment type="caution">
    <text evidence="4">The sequence shown here is derived from an EMBL/GenBank/DDBJ whole genome shotgun (WGS) entry which is preliminary data.</text>
</comment>
<evidence type="ECO:0000256" key="2">
    <source>
        <dbReference type="ARBA" id="ARBA00023002"/>
    </source>
</evidence>
<protein>
    <submittedName>
        <fullName evidence="4">Putative enzyme</fullName>
        <ecNumber evidence="4">1.-.-.-</ecNumber>
    </submittedName>
</protein>
<name>W6JW26_9MICO</name>
<gene>
    <name evidence="4" type="ORF">BN11_1980006</name>
</gene>
<evidence type="ECO:0000256" key="3">
    <source>
        <dbReference type="RuleBase" id="RU000363"/>
    </source>
</evidence>
<dbReference type="InterPro" id="IPR020904">
    <property type="entry name" value="Sc_DH/Rdtase_CS"/>
</dbReference>
<organism evidence="4 5">
    <name type="scientific">Nostocoides australiense Ben110</name>
    <dbReference type="NCBI Taxonomy" id="1193182"/>
    <lineage>
        <taxon>Bacteria</taxon>
        <taxon>Bacillati</taxon>
        <taxon>Actinomycetota</taxon>
        <taxon>Actinomycetes</taxon>
        <taxon>Micrococcales</taxon>
        <taxon>Intrasporangiaceae</taxon>
        <taxon>Nostocoides</taxon>
    </lineage>
</organism>
<dbReference type="Proteomes" id="UP000035763">
    <property type="component" value="Unassembled WGS sequence"/>
</dbReference>
<dbReference type="AlphaFoldDB" id="W6JW26"/>
<dbReference type="Gene3D" id="3.40.50.720">
    <property type="entry name" value="NAD(P)-binding Rossmann-like Domain"/>
    <property type="match status" value="1"/>
</dbReference>